<protein>
    <submittedName>
        <fullName evidence="4">Fumarylacetoacetate hydrolase family protein</fullName>
    </submittedName>
</protein>
<dbReference type="Gene3D" id="3.90.850.10">
    <property type="entry name" value="Fumarylacetoacetase-like, C-terminal domain"/>
    <property type="match status" value="1"/>
</dbReference>
<dbReference type="InterPro" id="IPR051121">
    <property type="entry name" value="FAH"/>
</dbReference>
<keyword evidence="5" id="KW-1185">Reference proteome</keyword>
<sequence length="290" mass="30671">MKLATIRTADGRTRAVRVDGDTLVDLGLADVGELLAQPDWAQRAARAAGEAVGSAGFAPVVPRPGKIVCIGLNYRKHILEMGRELPAHPTLFAKYPEALIGAYDEILLPPESDQVDWEAELAVVIGARVRRADEAAAEAAIAGFAVLNDVTMRDWQYRSPVWLQGKTWEASTPFGPYLVTPDELPGGVRPSLTLTGEVDGEVVQRADTSDLVFDPVALVRYVSTILTLNPGDVIATGTPGGVGHARKPARYLAEGSVLATEITGLGRSESKAVAEPVTQFGAQAVSGNAP</sequence>
<evidence type="ECO:0000259" key="3">
    <source>
        <dbReference type="Pfam" id="PF01557"/>
    </source>
</evidence>
<evidence type="ECO:0000313" key="4">
    <source>
        <dbReference type="EMBL" id="GAA2209532.1"/>
    </source>
</evidence>
<name>A0ABN3CJB0_9ACTN</name>
<evidence type="ECO:0000256" key="1">
    <source>
        <dbReference type="ARBA" id="ARBA00010211"/>
    </source>
</evidence>
<dbReference type="InterPro" id="IPR036663">
    <property type="entry name" value="Fumarylacetoacetase_C_sf"/>
</dbReference>
<dbReference type="GO" id="GO:0016787">
    <property type="term" value="F:hydrolase activity"/>
    <property type="evidence" value="ECO:0007669"/>
    <property type="project" value="UniProtKB-KW"/>
</dbReference>
<gene>
    <name evidence="4" type="ORF">GCM10009850_049900</name>
</gene>
<dbReference type="InterPro" id="IPR011234">
    <property type="entry name" value="Fumarylacetoacetase-like_C"/>
</dbReference>
<keyword evidence="2" id="KW-0479">Metal-binding</keyword>
<accession>A0ABN3CJB0</accession>
<comment type="caution">
    <text evidence="4">The sequence shown here is derived from an EMBL/GenBank/DDBJ whole genome shotgun (WGS) entry which is preliminary data.</text>
</comment>
<dbReference type="EMBL" id="BAAAQX010000012">
    <property type="protein sequence ID" value="GAA2209532.1"/>
    <property type="molecule type" value="Genomic_DNA"/>
</dbReference>
<dbReference type="SUPFAM" id="SSF56529">
    <property type="entry name" value="FAH"/>
    <property type="match status" value="1"/>
</dbReference>
<comment type="similarity">
    <text evidence="1">Belongs to the FAH family.</text>
</comment>
<keyword evidence="4" id="KW-0378">Hydrolase</keyword>
<organism evidence="4 5">
    <name type="scientific">Nonomuraea monospora</name>
    <dbReference type="NCBI Taxonomy" id="568818"/>
    <lineage>
        <taxon>Bacteria</taxon>
        <taxon>Bacillati</taxon>
        <taxon>Actinomycetota</taxon>
        <taxon>Actinomycetes</taxon>
        <taxon>Streptosporangiales</taxon>
        <taxon>Streptosporangiaceae</taxon>
        <taxon>Nonomuraea</taxon>
    </lineage>
</organism>
<evidence type="ECO:0000256" key="2">
    <source>
        <dbReference type="ARBA" id="ARBA00022723"/>
    </source>
</evidence>
<dbReference type="PANTHER" id="PTHR42796:SF4">
    <property type="entry name" value="FUMARYLACETOACETATE HYDROLASE DOMAIN-CONTAINING PROTEIN 2A"/>
    <property type="match status" value="1"/>
</dbReference>
<dbReference type="Pfam" id="PF01557">
    <property type="entry name" value="FAA_hydrolase"/>
    <property type="match status" value="1"/>
</dbReference>
<reference evidence="4 5" key="1">
    <citation type="journal article" date="2019" name="Int. J. Syst. Evol. Microbiol.">
        <title>The Global Catalogue of Microorganisms (GCM) 10K type strain sequencing project: providing services to taxonomists for standard genome sequencing and annotation.</title>
        <authorList>
            <consortium name="The Broad Institute Genomics Platform"/>
            <consortium name="The Broad Institute Genome Sequencing Center for Infectious Disease"/>
            <person name="Wu L."/>
            <person name="Ma J."/>
        </authorList>
    </citation>
    <scope>NUCLEOTIDE SEQUENCE [LARGE SCALE GENOMIC DNA]</scope>
    <source>
        <strain evidence="4 5">JCM 16114</strain>
    </source>
</reference>
<evidence type="ECO:0000313" key="5">
    <source>
        <dbReference type="Proteomes" id="UP001499843"/>
    </source>
</evidence>
<proteinExistence type="inferred from homology"/>
<feature type="domain" description="Fumarylacetoacetase-like C-terminal" evidence="3">
    <location>
        <begin position="66"/>
        <end position="270"/>
    </location>
</feature>
<dbReference type="PANTHER" id="PTHR42796">
    <property type="entry name" value="FUMARYLACETOACETATE HYDROLASE DOMAIN-CONTAINING PROTEIN 2A-RELATED"/>
    <property type="match status" value="1"/>
</dbReference>
<dbReference type="Proteomes" id="UP001499843">
    <property type="component" value="Unassembled WGS sequence"/>
</dbReference>
<dbReference type="RefSeq" id="WP_344478936.1">
    <property type="nucleotide sequence ID" value="NZ_BAAAQX010000012.1"/>
</dbReference>